<name>A0ABY7WQ88_9LACO</name>
<evidence type="ECO:0000256" key="2">
    <source>
        <dbReference type="SAM" id="Phobius"/>
    </source>
</evidence>
<dbReference type="RefSeq" id="WP_274259745.1">
    <property type="nucleotide sequence ID" value="NZ_CP117884.1"/>
</dbReference>
<evidence type="ECO:0000313" key="5">
    <source>
        <dbReference type="Proteomes" id="UP001220377"/>
    </source>
</evidence>
<comment type="similarity">
    <text evidence="1">Belongs to the UPF0177 family.</text>
</comment>
<organism evidence="4 5">
    <name type="scientific">Lacticaseibacillus pabuli</name>
    <dbReference type="NCBI Taxonomy" id="3025672"/>
    <lineage>
        <taxon>Bacteria</taxon>
        <taxon>Bacillati</taxon>
        <taxon>Bacillota</taxon>
        <taxon>Bacilli</taxon>
        <taxon>Lactobacillales</taxon>
        <taxon>Lactobacillaceae</taxon>
        <taxon>Lacticaseibacillus</taxon>
    </lineage>
</organism>
<protein>
    <submittedName>
        <fullName evidence="4">Type II CAAX endopeptidase family protein</fullName>
    </submittedName>
</protein>
<dbReference type="InterPro" id="IPR052710">
    <property type="entry name" value="CAAX_protease"/>
</dbReference>
<reference evidence="4 5" key="1">
    <citation type="submission" date="2023-02" db="EMBL/GenBank/DDBJ databases">
        <title>Genome sequence of Lacticaseibacillus sp. KACC 23028.</title>
        <authorList>
            <person name="Kim S."/>
            <person name="Heo J."/>
            <person name="Kwon S.-W."/>
        </authorList>
    </citation>
    <scope>NUCLEOTIDE SEQUENCE [LARGE SCALE GENOMIC DNA]</scope>
    <source>
        <strain evidence="4 5">KACC 23028</strain>
    </source>
</reference>
<dbReference type="PANTHER" id="PTHR36435">
    <property type="entry name" value="SLR1288 PROTEIN"/>
    <property type="match status" value="1"/>
</dbReference>
<dbReference type="InterPro" id="IPR003675">
    <property type="entry name" value="Rce1/LyrA-like_dom"/>
</dbReference>
<keyword evidence="2" id="KW-0812">Transmembrane</keyword>
<evidence type="ECO:0000313" key="4">
    <source>
        <dbReference type="EMBL" id="WDF82349.1"/>
    </source>
</evidence>
<dbReference type="Proteomes" id="UP001220377">
    <property type="component" value="Chromosome"/>
</dbReference>
<dbReference type="PANTHER" id="PTHR36435:SF1">
    <property type="entry name" value="CAAX AMINO TERMINAL PROTEASE FAMILY PROTEIN"/>
    <property type="match status" value="1"/>
</dbReference>
<evidence type="ECO:0000259" key="3">
    <source>
        <dbReference type="Pfam" id="PF02517"/>
    </source>
</evidence>
<keyword evidence="2" id="KW-0472">Membrane</keyword>
<dbReference type="EMBL" id="CP117884">
    <property type="protein sequence ID" value="WDF82349.1"/>
    <property type="molecule type" value="Genomic_DNA"/>
</dbReference>
<keyword evidence="5" id="KW-1185">Reference proteome</keyword>
<gene>
    <name evidence="4" type="ORF">PQ472_10720</name>
</gene>
<evidence type="ECO:0000256" key="1">
    <source>
        <dbReference type="ARBA" id="ARBA00009067"/>
    </source>
</evidence>
<feature type="domain" description="CAAX prenyl protease 2/Lysostaphin resistance protein A-like" evidence="3">
    <location>
        <begin position="128"/>
        <end position="220"/>
    </location>
</feature>
<feature type="transmembrane region" description="Helical" evidence="2">
    <location>
        <begin position="38"/>
        <end position="57"/>
    </location>
</feature>
<keyword evidence="2" id="KW-1133">Transmembrane helix</keyword>
<feature type="transmembrane region" description="Helical" evidence="2">
    <location>
        <begin position="89"/>
        <end position="111"/>
    </location>
</feature>
<accession>A0ABY7WQ88</accession>
<dbReference type="Pfam" id="PF02517">
    <property type="entry name" value="Rce1-like"/>
    <property type="match status" value="1"/>
</dbReference>
<sequence length="223" mass="24786">MRKNVLQRLVTVAAALVFYVIADIITLLPSQLKWDGATLFGIAFGILTFGGLIIWLWGRYRKFTEDVTPPDDMGRWHWRDVWSKVKGMLPGLLIMVVIQVISSLLITNHIIHESSNQTAIDALLKGNEWTMALETILLAPIVEELIFRGLLMNLAFAERNRATQTFNIILSAGAFSLAHGPSNIVDFLLYGGLGLGLAVTYARTKDLRCGIGLHILNNLIAFI</sequence>
<proteinExistence type="inferred from homology"/>